<accession>A0A067EE34</accession>
<organism evidence="1 2">
    <name type="scientific">Citrus sinensis</name>
    <name type="common">Sweet orange</name>
    <name type="synonym">Citrus aurantium var. sinensis</name>
    <dbReference type="NCBI Taxonomy" id="2711"/>
    <lineage>
        <taxon>Eukaryota</taxon>
        <taxon>Viridiplantae</taxon>
        <taxon>Streptophyta</taxon>
        <taxon>Embryophyta</taxon>
        <taxon>Tracheophyta</taxon>
        <taxon>Spermatophyta</taxon>
        <taxon>Magnoliopsida</taxon>
        <taxon>eudicotyledons</taxon>
        <taxon>Gunneridae</taxon>
        <taxon>Pentapetalae</taxon>
        <taxon>rosids</taxon>
        <taxon>malvids</taxon>
        <taxon>Sapindales</taxon>
        <taxon>Rutaceae</taxon>
        <taxon>Aurantioideae</taxon>
        <taxon>Citrus</taxon>
    </lineage>
</organism>
<name>A0A067EE34_CITSI</name>
<reference evidence="1 2" key="1">
    <citation type="submission" date="2014-04" db="EMBL/GenBank/DDBJ databases">
        <authorList>
            <consortium name="International Citrus Genome Consortium"/>
            <person name="Gmitter F."/>
            <person name="Chen C."/>
            <person name="Farmerie W."/>
            <person name="Harkins T."/>
            <person name="Desany B."/>
            <person name="Mohiuddin M."/>
            <person name="Kodira C."/>
            <person name="Borodovsky M."/>
            <person name="Lomsadze A."/>
            <person name="Burns P."/>
            <person name="Jenkins J."/>
            <person name="Prochnik S."/>
            <person name="Shu S."/>
            <person name="Chapman J."/>
            <person name="Pitluck S."/>
            <person name="Schmutz J."/>
            <person name="Rokhsar D."/>
        </authorList>
    </citation>
    <scope>NUCLEOTIDE SEQUENCE</scope>
</reference>
<feature type="non-terminal residue" evidence="1">
    <location>
        <position position="1"/>
    </location>
</feature>
<sequence>RQHRNNLASSVLCVA</sequence>
<dbReference type="Proteomes" id="UP000027120">
    <property type="component" value="Unassembled WGS sequence"/>
</dbReference>
<evidence type="ECO:0000313" key="2">
    <source>
        <dbReference type="Proteomes" id="UP000027120"/>
    </source>
</evidence>
<gene>
    <name evidence="1" type="ORF">CISIN_1g0447652mg</name>
</gene>
<dbReference type="EMBL" id="KK785120">
    <property type="protein sequence ID" value="KDO49146.1"/>
    <property type="molecule type" value="Genomic_DNA"/>
</dbReference>
<proteinExistence type="predicted"/>
<evidence type="ECO:0000313" key="1">
    <source>
        <dbReference type="EMBL" id="KDO49146.1"/>
    </source>
</evidence>
<keyword evidence="2" id="KW-1185">Reference proteome</keyword>
<protein>
    <submittedName>
        <fullName evidence="1">Uncharacterized protein</fullName>
    </submittedName>
</protein>